<dbReference type="Proteomes" id="UP001527925">
    <property type="component" value="Unassembled WGS sequence"/>
</dbReference>
<accession>A0ABR4MV77</accession>
<evidence type="ECO:0000313" key="2">
    <source>
        <dbReference type="Proteomes" id="UP001527925"/>
    </source>
</evidence>
<keyword evidence="2" id="KW-1185">Reference proteome</keyword>
<evidence type="ECO:0008006" key="3">
    <source>
        <dbReference type="Google" id="ProtNLM"/>
    </source>
</evidence>
<comment type="caution">
    <text evidence="1">The sequence shown here is derived from an EMBL/GenBank/DDBJ whole genome shotgun (WGS) entry which is preliminary data.</text>
</comment>
<name>A0ABR4MV77_9FUNG</name>
<sequence>MNWAISRDPGAVPMLIEATAKGGDKALLEWWRVRHGVVFGQRELELAAGHGNVDLVKHLLGADGADWDLEAALAAIRAPGQEVHGHVAQDVQHIISGAIARRAAERPVDE</sequence>
<organism evidence="1 2">
    <name type="scientific">Polyrhizophydium stewartii</name>
    <dbReference type="NCBI Taxonomy" id="2732419"/>
    <lineage>
        <taxon>Eukaryota</taxon>
        <taxon>Fungi</taxon>
        <taxon>Fungi incertae sedis</taxon>
        <taxon>Chytridiomycota</taxon>
        <taxon>Chytridiomycota incertae sedis</taxon>
        <taxon>Chytridiomycetes</taxon>
        <taxon>Rhizophydiales</taxon>
        <taxon>Rhizophydiales incertae sedis</taxon>
        <taxon>Polyrhizophydium</taxon>
    </lineage>
</organism>
<gene>
    <name evidence="1" type="ORF">HK105_209379</name>
</gene>
<protein>
    <recommendedName>
        <fullName evidence="3">Ankyrin repeat protein</fullName>
    </recommendedName>
</protein>
<reference evidence="1 2" key="1">
    <citation type="submission" date="2023-09" db="EMBL/GenBank/DDBJ databases">
        <title>Pangenome analysis of Batrachochytrium dendrobatidis and related Chytrids.</title>
        <authorList>
            <person name="Yacoub M.N."/>
            <person name="Stajich J.E."/>
            <person name="James T.Y."/>
        </authorList>
    </citation>
    <scope>NUCLEOTIDE SEQUENCE [LARGE SCALE GENOMIC DNA]</scope>
    <source>
        <strain evidence="1 2">JEL0888</strain>
    </source>
</reference>
<dbReference type="EMBL" id="JADGIZ020000145">
    <property type="protein sequence ID" value="KAL2911171.1"/>
    <property type="molecule type" value="Genomic_DNA"/>
</dbReference>
<proteinExistence type="predicted"/>
<evidence type="ECO:0000313" key="1">
    <source>
        <dbReference type="EMBL" id="KAL2911171.1"/>
    </source>
</evidence>